<reference evidence="1 2" key="1">
    <citation type="journal article" date="2017" name="Curr. Biol.">
        <title>Genome architecture and evolution of a unichromosomal asexual nematode.</title>
        <authorList>
            <person name="Fradin H."/>
            <person name="Zegar C."/>
            <person name="Gutwein M."/>
            <person name="Lucas J."/>
            <person name="Kovtun M."/>
            <person name="Corcoran D."/>
            <person name="Baugh L.R."/>
            <person name="Kiontke K."/>
            <person name="Gunsalus K."/>
            <person name="Fitch D.H."/>
            <person name="Piano F."/>
        </authorList>
    </citation>
    <scope>NUCLEOTIDE SEQUENCE [LARGE SCALE GENOMIC DNA]</scope>
    <source>
        <strain evidence="1">PF1309</strain>
    </source>
</reference>
<evidence type="ECO:0000313" key="2">
    <source>
        <dbReference type="Proteomes" id="UP000218231"/>
    </source>
</evidence>
<dbReference type="EMBL" id="LIAE01006718">
    <property type="protein sequence ID" value="PAV85837.1"/>
    <property type="molecule type" value="Genomic_DNA"/>
</dbReference>
<organism evidence="1 2">
    <name type="scientific">Diploscapter pachys</name>
    <dbReference type="NCBI Taxonomy" id="2018661"/>
    <lineage>
        <taxon>Eukaryota</taxon>
        <taxon>Metazoa</taxon>
        <taxon>Ecdysozoa</taxon>
        <taxon>Nematoda</taxon>
        <taxon>Chromadorea</taxon>
        <taxon>Rhabditida</taxon>
        <taxon>Rhabditina</taxon>
        <taxon>Rhabditomorpha</taxon>
        <taxon>Rhabditoidea</taxon>
        <taxon>Rhabditidae</taxon>
        <taxon>Diploscapter</taxon>
    </lineage>
</organism>
<keyword evidence="2" id="KW-1185">Reference proteome</keyword>
<proteinExistence type="predicted"/>
<comment type="caution">
    <text evidence="1">The sequence shown here is derived from an EMBL/GenBank/DDBJ whole genome shotgun (WGS) entry which is preliminary data.</text>
</comment>
<protein>
    <submittedName>
        <fullName evidence="1">Uncharacterized protein</fullName>
    </submittedName>
</protein>
<name>A0A2A2LIG2_9BILA</name>
<dbReference type="Proteomes" id="UP000218231">
    <property type="component" value="Unassembled WGS sequence"/>
</dbReference>
<dbReference type="AlphaFoldDB" id="A0A2A2LIG2"/>
<gene>
    <name evidence="1" type="ORF">WR25_01948</name>
</gene>
<sequence length="77" mass="8821">MSVNGRRRGRHKTVRPAICEMPRLHSSERGREKEKLAGKENSIRLPIAARSRRRETVAYRHRGNATLLILTQFGSQA</sequence>
<evidence type="ECO:0000313" key="1">
    <source>
        <dbReference type="EMBL" id="PAV85837.1"/>
    </source>
</evidence>
<accession>A0A2A2LIG2</accession>